<dbReference type="RefSeq" id="WP_290363794.1">
    <property type="nucleotide sequence ID" value="NZ_JAUFQU010000001.1"/>
</dbReference>
<dbReference type="EMBL" id="JAUFQU010000038">
    <property type="protein sequence ID" value="MDN3709495.1"/>
    <property type="molecule type" value="Genomic_DNA"/>
</dbReference>
<name>A0ABT8CXG0_9FLAO</name>
<proteinExistence type="predicted"/>
<organism evidence="2 4">
    <name type="scientific">Paenimyroides ceti</name>
    <dbReference type="NCBI Taxonomy" id="395087"/>
    <lineage>
        <taxon>Bacteria</taxon>
        <taxon>Pseudomonadati</taxon>
        <taxon>Bacteroidota</taxon>
        <taxon>Flavobacteriia</taxon>
        <taxon>Flavobacteriales</taxon>
        <taxon>Flavobacteriaceae</taxon>
        <taxon>Paenimyroides</taxon>
    </lineage>
</organism>
<sequence>MKVYRFTVYLYLIFGLFFVYDTINKYINGDENYILSLVFAVLAIFMFYFRLRSIKKIEERQNNNK</sequence>
<keyword evidence="1" id="KW-0812">Transmembrane</keyword>
<reference evidence="2" key="1">
    <citation type="journal article" date="2014" name="Int. J. Syst. Evol. Microbiol.">
        <title>Complete genome of a new Firmicutes species belonging to the dominant human colonic microbiota ('Ruminococcus bicirculans') reveals two chromosomes and a selective capacity to utilize plant glucans.</title>
        <authorList>
            <consortium name="NISC Comparative Sequencing Program"/>
            <person name="Wegmann U."/>
            <person name="Louis P."/>
            <person name="Goesmann A."/>
            <person name="Henrissat B."/>
            <person name="Duncan S.H."/>
            <person name="Flint H.J."/>
        </authorList>
    </citation>
    <scope>NUCLEOTIDE SEQUENCE</scope>
    <source>
        <strain evidence="2">CECT 7184</strain>
    </source>
</reference>
<evidence type="ECO:0000313" key="3">
    <source>
        <dbReference type="EMBL" id="MDN3709495.1"/>
    </source>
</evidence>
<comment type="caution">
    <text evidence="2">The sequence shown here is derived from an EMBL/GenBank/DDBJ whole genome shotgun (WGS) entry which is preliminary data.</text>
</comment>
<reference evidence="2" key="3">
    <citation type="submission" date="2023-06" db="EMBL/GenBank/DDBJ databases">
        <authorList>
            <person name="Lucena T."/>
            <person name="Sun Q."/>
        </authorList>
    </citation>
    <scope>NUCLEOTIDE SEQUENCE</scope>
    <source>
        <strain evidence="2">CECT 7184</strain>
    </source>
</reference>
<evidence type="ECO:0000256" key="1">
    <source>
        <dbReference type="SAM" id="Phobius"/>
    </source>
</evidence>
<keyword evidence="4" id="KW-1185">Reference proteome</keyword>
<evidence type="ECO:0000313" key="4">
    <source>
        <dbReference type="Proteomes" id="UP001242368"/>
    </source>
</evidence>
<evidence type="ECO:0000313" key="2">
    <source>
        <dbReference type="EMBL" id="MDN3707842.1"/>
    </source>
</evidence>
<accession>A0ABT8CXG0</accession>
<dbReference type="EMBL" id="JAUFQU010000001">
    <property type="protein sequence ID" value="MDN3707842.1"/>
    <property type="molecule type" value="Genomic_DNA"/>
</dbReference>
<feature type="transmembrane region" description="Helical" evidence="1">
    <location>
        <begin position="33"/>
        <end position="51"/>
    </location>
</feature>
<protein>
    <submittedName>
        <fullName evidence="2">Uncharacterized protein</fullName>
    </submittedName>
</protein>
<keyword evidence="1" id="KW-0472">Membrane</keyword>
<gene>
    <name evidence="2" type="ORF">QW060_12065</name>
    <name evidence="3" type="ORF">QW060_21175</name>
</gene>
<feature type="transmembrane region" description="Helical" evidence="1">
    <location>
        <begin position="7"/>
        <end position="27"/>
    </location>
</feature>
<keyword evidence="1" id="KW-1133">Transmembrane helix</keyword>
<dbReference type="Proteomes" id="UP001242368">
    <property type="component" value="Unassembled WGS sequence"/>
</dbReference>
<reference evidence="4" key="2">
    <citation type="journal article" date="2019" name="Int. J. Syst. Evol. Microbiol.">
        <title>The Global Catalogue of Microorganisms (GCM) 10K type strain sequencing project: providing services to taxonomists for standard genome sequencing and annotation.</title>
        <authorList>
            <consortium name="The Broad Institute Genomics Platform"/>
            <consortium name="The Broad Institute Genome Sequencing Center for Infectious Disease"/>
            <person name="Wu L."/>
            <person name="Ma J."/>
        </authorList>
    </citation>
    <scope>NUCLEOTIDE SEQUENCE [LARGE SCALE GENOMIC DNA]</scope>
    <source>
        <strain evidence="4">CECT 7184</strain>
    </source>
</reference>